<dbReference type="Proteomes" id="UP000760819">
    <property type="component" value="Unassembled WGS sequence"/>
</dbReference>
<feature type="non-terminal residue" evidence="1">
    <location>
        <position position="125"/>
    </location>
</feature>
<organism evidence="1 2">
    <name type="scientific">Candidatus Dojkabacteria bacterium</name>
    <dbReference type="NCBI Taxonomy" id="2099670"/>
    <lineage>
        <taxon>Bacteria</taxon>
        <taxon>Candidatus Dojkabacteria</taxon>
    </lineage>
</organism>
<name>A0A955KZG0_9BACT</name>
<evidence type="ECO:0000313" key="1">
    <source>
        <dbReference type="EMBL" id="MCA9379069.1"/>
    </source>
</evidence>
<accession>A0A955KZG0</accession>
<sequence length="125" mass="14688">MYSLEQNQQSELAIDYQRAISELNDFFEISWEHHLPKLFVLTGRAAVDQWHGKTGTQMSGWTHGSHQLYIIDKETYIAEKGSWYKEDMYFMLIKHEMAHCFHQIISGYNNLPVWLWEGVATFVSG</sequence>
<proteinExistence type="predicted"/>
<evidence type="ECO:0000313" key="2">
    <source>
        <dbReference type="Proteomes" id="UP000760819"/>
    </source>
</evidence>
<dbReference type="AlphaFoldDB" id="A0A955KZG0"/>
<reference evidence="1" key="2">
    <citation type="journal article" date="2021" name="Microbiome">
        <title>Successional dynamics and alternative stable states in a saline activated sludge microbial community over 9 years.</title>
        <authorList>
            <person name="Wang Y."/>
            <person name="Ye J."/>
            <person name="Ju F."/>
            <person name="Liu L."/>
            <person name="Boyd J.A."/>
            <person name="Deng Y."/>
            <person name="Parks D.H."/>
            <person name="Jiang X."/>
            <person name="Yin X."/>
            <person name="Woodcroft B.J."/>
            <person name="Tyson G.W."/>
            <person name="Hugenholtz P."/>
            <person name="Polz M.F."/>
            <person name="Zhang T."/>
        </authorList>
    </citation>
    <scope>NUCLEOTIDE SEQUENCE</scope>
    <source>
        <strain evidence="1">HKST-UBA12</strain>
    </source>
</reference>
<comment type="caution">
    <text evidence="1">The sequence shown here is derived from an EMBL/GenBank/DDBJ whole genome shotgun (WGS) entry which is preliminary data.</text>
</comment>
<protein>
    <submittedName>
        <fullName evidence="1">Uncharacterized protein</fullName>
    </submittedName>
</protein>
<gene>
    <name evidence="1" type="ORF">KC640_01440</name>
</gene>
<reference evidence="1" key="1">
    <citation type="submission" date="2020-04" db="EMBL/GenBank/DDBJ databases">
        <authorList>
            <person name="Zhang T."/>
        </authorList>
    </citation>
    <scope>NUCLEOTIDE SEQUENCE</scope>
    <source>
        <strain evidence="1">HKST-UBA12</strain>
    </source>
</reference>
<dbReference type="EMBL" id="JAGQLI010000071">
    <property type="protein sequence ID" value="MCA9379069.1"/>
    <property type="molecule type" value="Genomic_DNA"/>
</dbReference>